<dbReference type="GO" id="GO:1990481">
    <property type="term" value="P:mRNA pseudouridine synthesis"/>
    <property type="evidence" value="ECO:0007669"/>
    <property type="project" value="TreeGrafter"/>
</dbReference>
<dbReference type="InterPro" id="IPR032819">
    <property type="entry name" value="TruB_C"/>
</dbReference>
<dbReference type="Proteomes" id="UP000199017">
    <property type="component" value="Unassembled WGS sequence"/>
</dbReference>
<dbReference type="PANTHER" id="PTHR13767:SF2">
    <property type="entry name" value="PSEUDOURIDYLATE SYNTHASE TRUB1"/>
    <property type="match status" value="1"/>
</dbReference>
<dbReference type="Gene3D" id="3.30.2350.10">
    <property type="entry name" value="Pseudouridine synthase"/>
    <property type="match status" value="1"/>
</dbReference>
<keyword evidence="4 5" id="KW-0413">Isomerase</keyword>
<dbReference type="InterPro" id="IPR020103">
    <property type="entry name" value="PsdUridine_synth_cat_dom_sf"/>
</dbReference>
<dbReference type="InterPro" id="IPR002501">
    <property type="entry name" value="PsdUridine_synth_N"/>
</dbReference>
<dbReference type="InterPro" id="IPR014780">
    <property type="entry name" value="tRNA_psdUridine_synth_TruB"/>
</dbReference>
<dbReference type="CDD" id="cd02573">
    <property type="entry name" value="PseudoU_synth_EcTruB"/>
    <property type="match status" value="1"/>
</dbReference>
<protein>
    <recommendedName>
        <fullName evidence="5">tRNA pseudouridine synthase B</fullName>
        <ecNumber evidence="5">5.4.99.25</ecNumber>
    </recommendedName>
    <alternativeName>
        <fullName evidence="5">tRNA pseudouridine(55) synthase</fullName>
        <shortName evidence="5">Psi55 synthase</shortName>
    </alternativeName>
    <alternativeName>
        <fullName evidence="5">tRNA pseudouridylate synthase</fullName>
    </alternativeName>
    <alternativeName>
        <fullName evidence="5">tRNA-uridine isomerase</fullName>
    </alternativeName>
</protein>
<sequence length="302" mass="34056">MLNGVVPLYKRKGITSHDCVMKLRRMYETKKVGHTGTLDPDVEGVLPICIGKATKISEYITFLPKQYEAEITLGYSTTTEDASGDIVEKKPVNSPVKKEEIEKVLHQFHGKQQQTPPMYSAVKVKGKKLYEYAREGAEVERPSKTIEIYDLALNSESIEQIEQNVSFRCTVTCSKGTYIRTLAVDIGKYLGYPAHMSYLKRRKSGPFSSQECYTLEELTEKKEAGILDETIAPITKALQHIEHIEVDEITAQKILNGSVLPKKIKTNDSIFLLIYKGESLAIYQDHPKKPGLIKPKTMLKSK</sequence>
<evidence type="ECO:0000256" key="2">
    <source>
        <dbReference type="ARBA" id="ARBA00005642"/>
    </source>
</evidence>
<proteinExistence type="inferred from homology"/>
<dbReference type="AlphaFoldDB" id="A0A1G8GHJ0"/>
<evidence type="ECO:0000313" key="9">
    <source>
        <dbReference type="Proteomes" id="UP000199017"/>
    </source>
</evidence>
<dbReference type="FunFam" id="3.30.2350.10:FF:000011">
    <property type="entry name" value="tRNA pseudouridine synthase B"/>
    <property type="match status" value="1"/>
</dbReference>
<feature type="domain" description="Pseudouridine synthase II N-terminal" evidence="6">
    <location>
        <begin position="24"/>
        <end position="179"/>
    </location>
</feature>
<keyword evidence="3 5" id="KW-0819">tRNA processing</keyword>
<dbReference type="OrthoDB" id="9802309at2"/>
<feature type="domain" description="tRNA pseudouridylate synthase B C-terminal" evidence="7">
    <location>
        <begin position="180"/>
        <end position="239"/>
    </location>
</feature>
<dbReference type="Pfam" id="PF01509">
    <property type="entry name" value="TruB_N"/>
    <property type="match status" value="1"/>
</dbReference>
<evidence type="ECO:0000256" key="4">
    <source>
        <dbReference type="ARBA" id="ARBA00023235"/>
    </source>
</evidence>
<dbReference type="Pfam" id="PF16198">
    <property type="entry name" value="TruB_C_2"/>
    <property type="match status" value="1"/>
</dbReference>
<gene>
    <name evidence="5" type="primary">truB</name>
    <name evidence="8" type="ORF">SAMN05216352_103406</name>
</gene>
<evidence type="ECO:0000313" key="8">
    <source>
        <dbReference type="EMBL" id="SDH93855.1"/>
    </source>
</evidence>
<dbReference type="GO" id="GO:0031119">
    <property type="term" value="P:tRNA pseudouridine synthesis"/>
    <property type="evidence" value="ECO:0007669"/>
    <property type="project" value="UniProtKB-UniRule"/>
</dbReference>
<evidence type="ECO:0000256" key="1">
    <source>
        <dbReference type="ARBA" id="ARBA00000385"/>
    </source>
</evidence>
<comment type="catalytic activity">
    <reaction evidence="1 5">
        <text>uridine(55) in tRNA = pseudouridine(55) in tRNA</text>
        <dbReference type="Rhea" id="RHEA:42532"/>
        <dbReference type="Rhea" id="RHEA-COMP:10101"/>
        <dbReference type="Rhea" id="RHEA-COMP:10102"/>
        <dbReference type="ChEBI" id="CHEBI:65314"/>
        <dbReference type="ChEBI" id="CHEBI:65315"/>
        <dbReference type="EC" id="5.4.99.25"/>
    </reaction>
</comment>
<name>A0A1G8GHJ0_9BACI</name>
<dbReference type="RefSeq" id="WP_091583119.1">
    <property type="nucleotide sequence ID" value="NZ_FNDU01000003.1"/>
</dbReference>
<dbReference type="HAMAP" id="MF_01080">
    <property type="entry name" value="TruB_bact"/>
    <property type="match status" value="1"/>
</dbReference>
<feature type="active site" description="Nucleophile" evidence="5">
    <location>
        <position position="39"/>
    </location>
</feature>
<evidence type="ECO:0000259" key="7">
    <source>
        <dbReference type="Pfam" id="PF16198"/>
    </source>
</evidence>
<evidence type="ECO:0000256" key="5">
    <source>
        <dbReference type="HAMAP-Rule" id="MF_01080"/>
    </source>
</evidence>
<reference evidence="8 9" key="1">
    <citation type="submission" date="2016-10" db="EMBL/GenBank/DDBJ databases">
        <authorList>
            <person name="de Groot N.N."/>
        </authorList>
    </citation>
    <scope>NUCLEOTIDE SEQUENCE [LARGE SCALE GENOMIC DNA]</scope>
    <source>
        <strain evidence="9">P4B,CCM 7963,CECT 7998,DSM 25260,IBRC-M 10614,KCTC 13821</strain>
    </source>
</reference>
<dbReference type="NCBIfam" id="TIGR00431">
    <property type="entry name" value="TruB"/>
    <property type="match status" value="1"/>
</dbReference>
<comment type="function">
    <text evidence="5">Responsible for synthesis of pseudouridine from uracil-55 in the psi GC loop of transfer RNAs.</text>
</comment>
<dbReference type="GO" id="GO:0160148">
    <property type="term" value="F:tRNA pseudouridine(55) synthase activity"/>
    <property type="evidence" value="ECO:0007669"/>
    <property type="project" value="UniProtKB-EC"/>
</dbReference>
<dbReference type="STRING" id="930129.SAMN05216352_103406"/>
<dbReference type="GO" id="GO:0003723">
    <property type="term" value="F:RNA binding"/>
    <property type="evidence" value="ECO:0007669"/>
    <property type="project" value="InterPro"/>
</dbReference>
<dbReference type="EC" id="5.4.99.25" evidence="5"/>
<dbReference type="EMBL" id="FNDU01000003">
    <property type="protein sequence ID" value="SDH93855.1"/>
    <property type="molecule type" value="Genomic_DNA"/>
</dbReference>
<evidence type="ECO:0000259" key="6">
    <source>
        <dbReference type="Pfam" id="PF01509"/>
    </source>
</evidence>
<dbReference type="SUPFAM" id="SSF55120">
    <property type="entry name" value="Pseudouridine synthase"/>
    <property type="match status" value="1"/>
</dbReference>
<dbReference type="PANTHER" id="PTHR13767">
    <property type="entry name" value="TRNA-PSEUDOURIDINE SYNTHASE"/>
    <property type="match status" value="1"/>
</dbReference>
<comment type="similarity">
    <text evidence="2 5">Belongs to the pseudouridine synthase TruB family. Type 1 subfamily.</text>
</comment>
<evidence type="ECO:0000256" key="3">
    <source>
        <dbReference type="ARBA" id="ARBA00022694"/>
    </source>
</evidence>
<accession>A0A1G8GHJ0</accession>
<keyword evidence="9" id="KW-1185">Reference proteome</keyword>
<organism evidence="8 9">
    <name type="scientific">Alteribacillus bidgolensis</name>
    <dbReference type="NCBI Taxonomy" id="930129"/>
    <lineage>
        <taxon>Bacteria</taxon>
        <taxon>Bacillati</taxon>
        <taxon>Bacillota</taxon>
        <taxon>Bacilli</taxon>
        <taxon>Bacillales</taxon>
        <taxon>Bacillaceae</taxon>
        <taxon>Alteribacillus</taxon>
    </lineage>
</organism>